<feature type="transmembrane region" description="Helical" evidence="1">
    <location>
        <begin position="95"/>
        <end position="117"/>
    </location>
</feature>
<reference evidence="3" key="1">
    <citation type="journal article" date="2019" name="Int. J. Syst. Evol. Microbiol.">
        <title>The Global Catalogue of Microorganisms (GCM) 10K type strain sequencing project: providing services to taxonomists for standard genome sequencing and annotation.</title>
        <authorList>
            <consortium name="The Broad Institute Genomics Platform"/>
            <consortium name="The Broad Institute Genome Sequencing Center for Infectious Disease"/>
            <person name="Wu L."/>
            <person name="Ma J."/>
        </authorList>
    </citation>
    <scope>NUCLEOTIDE SEQUENCE [LARGE SCALE GENOMIC DNA]</scope>
    <source>
        <strain evidence="3">JCM 17809</strain>
    </source>
</reference>
<proteinExistence type="predicted"/>
<comment type="caution">
    <text evidence="2">The sequence shown here is derived from an EMBL/GenBank/DDBJ whole genome shotgun (WGS) entry which is preliminary data.</text>
</comment>
<keyword evidence="1" id="KW-0812">Transmembrane</keyword>
<dbReference type="Proteomes" id="UP001500945">
    <property type="component" value="Unassembled WGS sequence"/>
</dbReference>
<sequence>MGYGLPVLDALRTWTARRWLAAALAAVVTALVIALPTAMVPTPVFGREIPTTWWAWPVLAVTSVLSGLLLATYVREPGTPEPSGATIDRRGAAGGLLAFFAVGCPVCNKLALVALGYAGALQWFAPVQPFLAAAGVALLAWTLRARLRGQLACPTAGAAGTTPEDVDRVPA</sequence>
<gene>
    <name evidence="2" type="ORF">GCM10023168_06800</name>
</gene>
<name>A0ABP8K293_9MICO</name>
<keyword evidence="1" id="KW-0472">Membrane</keyword>
<accession>A0ABP8K293</accession>
<feature type="transmembrane region" description="Helical" evidence="1">
    <location>
        <begin position="123"/>
        <end position="141"/>
    </location>
</feature>
<evidence type="ECO:0000313" key="3">
    <source>
        <dbReference type="Proteomes" id="UP001500945"/>
    </source>
</evidence>
<keyword evidence="1" id="KW-1133">Transmembrane helix</keyword>
<keyword evidence="3" id="KW-1185">Reference proteome</keyword>
<protein>
    <recommendedName>
        <fullName evidence="4">Integral membrane protein</fullName>
    </recommendedName>
</protein>
<evidence type="ECO:0000313" key="2">
    <source>
        <dbReference type="EMBL" id="GAA4399450.1"/>
    </source>
</evidence>
<feature type="transmembrane region" description="Helical" evidence="1">
    <location>
        <begin position="53"/>
        <end position="74"/>
    </location>
</feature>
<evidence type="ECO:0008006" key="4">
    <source>
        <dbReference type="Google" id="ProtNLM"/>
    </source>
</evidence>
<evidence type="ECO:0000256" key="1">
    <source>
        <dbReference type="SAM" id="Phobius"/>
    </source>
</evidence>
<organism evidence="2 3">
    <name type="scientific">Fodinibacter luteus</name>
    <dbReference type="NCBI Taxonomy" id="552064"/>
    <lineage>
        <taxon>Bacteria</taxon>
        <taxon>Bacillati</taxon>
        <taxon>Actinomycetota</taxon>
        <taxon>Actinomycetes</taxon>
        <taxon>Micrococcales</taxon>
        <taxon>Intrasporangiaceae</taxon>
        <taxon>Fodinibacter (ex Wang et al. 2009)</taxon>
    </lineage>
</organism>
<dbReference type="EMBL" id="BAABGM010000003">
    <property type="protein sequence ID" value="GAA4399450.1"/>
    <property type="molecule type" value="Genomic_DNA"/>
</dbReference>
<feature type="transmembrane region" description="Helical" evidence="1">
    <location>
        <begin position="20"/>
        <end position="41"/>
    </location>
</feature>